<dbReference type="InterPro" id="IPR006015">
    <property type="entry name" value="Universal_stress_UspA"/>
</dbReference>
<proteinExistence type="inferred from homology"/>
<dbReference type="InterPro" id="IPR006016">
    <property type="entry name" value="UspA"/>
</dbReference>
<dbReference type="PANTHER" id="PTHR46268:SF8">
    <property type="entry name" value="UNIVERSAL STRESS PROTEIN SLL1388"/>
    <property type="match status" value="1"/>
</dbReference>
<dbReference type="RefSeq" id="WP_015179152.1">
    <property type="nucleotide sequence ID" value="NC_019729.1"/>
</dbReference>
<dbReference type="PRINTS" id="PR01438">
    <property type="entry name" value="UNVRSLSTRESS"/>
</dbReference>
<dbReference type="STRING" id="179408.Osc7112_5738"/>
<dbReference type="AlphaFoldDB" id="K9VQW9"/>
<dbReference type="EMBL" id="CP003614">
    <property type="protein sequence ID" value="AFZ09949.1"/>
    <property type="molecule type" value="Genomic_DNA"/>
</dbReference>
<keyword evidence="4" id="KW-1185">Reference proteome</keyword>
<accession>K9VQW9</accession>
<sequence>MVLNTVLVAIDNSELATQVLQVVGHFHLEPTAKVILVHVVSYGTSDFDEVVDRPHAQGDEIAYREVEKLLQSYQEKLPCQSELEIVSGQPAEEIVRLAHIYKADLIAIGCRGLTGLKRILEGSVSAEVVAEAPCSVLVVRAK</sequence>
<reference evidence="3 4" key="1">
    <citation type="submission" date="2012-05" db="EMBL/GenBank/DDBJ databases">
        <title>Finished chromosome of genome of Oscillatoria sp. PCC 7112.</title>
        <authorList>
            <consortium name="US DOE Joint Genome Institute"/>
            <person name="Gugger M."/>
            <person name="Coursin T."/>
            <person name="Rippka R."/>
            <person name="Tandeau De Marsac N."/>
            <person name="Huntemann M."/>
            <person name="Wei C.-L."/>
            <person name="Han J."/>
            <person name="Detter J.C."/>
            <person name="Han C."/>
            <person name="Tapia R."/>
            <person name="Davenport K."/>
            <person name="Daligault H."/>
            <person name="Erkkila T."/>
            <person name="Gu W."/>
            <person name="Munk A.C.C."/>
            <person name="Teshima H."/>
            <person name="Xu Y."/>
            <person name="Chain P."/>
            <person name="Chen A."/>
            <person name="Krypides N."/>
            <person name="Mavromatis K."/>
            <person name="Markowitz V."/>
            <person name="Szeto E."/>
            <person name="Ivanova N."/>
            <person name="Mikhailova N."/>
            <person name="Ovchinnikova G."/>
            <person name="Pagani I."/>
            <person name="Pati A."/>
            <person name="Goodwin L."/>
            <person name="Peters L."/>
            <person name="Pitluck S."/>
            <person name="Woyke T."/>
            <person name="Kerfeld C."/>
        </authorList>
    </citation>
    <scope>NUCLEOTIDE SEQUENCE [LARGE SCALE GENOMIC DNA]</scope>
    <source>
        <strain evidence="3 4">PCC 7112</strain>
    </source>
</reference>
<dbReference type="InterPro" id="IPR014729">
    <property type="entry name" value="Rossmann-like_a/b/a_fold"/>
</dbReference>
<evidence type="ECO:0000256" key="1">
    <source>
        <dbReference type="ARBA" id="ARBA00008791"/>
    </source>
</evidence>
<organism evidence="3 4">
    <name type="scientific">Phormidium nigroviride PCC 7112</name>
    <dbReference type="NCBI Taxonomy" id="179408"/>
    <lineage>
        <taxon>Bacteria</taxon>
        <taxon>Bacillati</taxon>
        <taxon>Cyanobacteriota</taxon>
        <taxon>Cyanophyceae</taxon>
        <taxon>Oscillatoriophycideae</taxon>
        <taxon>Oscillatoriales</taxon>
        <taxon>Oscillatoriaceae</taxon>
        <taxon>Phormidium</taxon>
    </lineage>
</organism>
<name>K9VQW9_9CYAN</name>
<dbReference type="PANTHER" id="PTHR46268">
    <property type="entry name" value="STRESS RESPONSE PROTEIN NHAX"/>
    <property type="match status" value="1"/>
</dbReference>
<evidence type="ECO:0000259" key="2">
    <source>
        <dbReference type="Pfam" id="PF00582"/>
    </source>
</evidence>
<dbReference type="eggNOG" id="COG0589">
    <property type="taxonomic scope" value="Bacteria"/>
</dbReference>
<dbReference type="SUPFAM" id="SSF52402">
    <property type="entry name" value="Adenine nucleotide alpha hydrolases-like"/>
    <property type="match status" value="1"/>
</dbReference>
<dbReference type="Proteomes" id="UP000010478">
    <property type="component" value="Chromosome"/>
</dbReference>
<evidence type="ECO:0000313" key="4">
    <source>
        <dbReference type="Proteomes" id="UP000010478"/>
    </source>
</evidence>
<dbReference type="Gene3D" id="3.40.50.620">
    <property type="entry name" value="HUPs"/>
    <property type="match status" value="1"/>
</dbReference>
<gene>
    <name evidence="3" type="ORF">Osc7112_5738</name>
</gene>
<dbReference type="OrthoDB" id="9794782at2"/>
<dbReference type="KEGG" id="oni:Osc7112_5738"/>
<dbReference type="Pfam" id="PF00582">
    <property type="entry name" value="Usp"/>
    <property type="match status" value="1"/>
</dbReference>
<dbReference type="CDD" id="cd23659">
    <property type="entry name" value="USP_At3g01520-like"/>
    <property type="match status" value="1"/>
</dbReference>
<protein>
    <submittedName>
        <fullName evidence="3">UspA domain-containing protein</fullName>
    </submittedName>
</protein>
<comment type="similarity">
    <text evidence="1">Belongs to the universal stress protein A family.</text>
</comment>
<dbReference type="HOGENOM" id="CLU_049301_16_1_3"/>
<evidence type="ECO:0000313" key="3">
    <source>
        <dbReference type="EMBL" id="AFZ09949.1"/>
    </source>
</evidence>
<feature type="domain" description="UspA" evidence="2">
    <location>
        <begin position="5"/>
        <end position="140"/>
    </location>
</feature>